<dbReference type="Gene3D" id="3.90.190.20">
    <property type="entry name" value="Mur ligase, C-terminal domain"/>
    <property type="match status" value="1"/>
</dbReference>
<reference evidence="15 16" key="1">
    <citation type="submission" date="2019-02" db="EMBL/GenBank/DDBJ databases">
        <title>Deep-cultivation of Planctomycetes and their phenomic and genomic characterization uncovers novel biology.</title>
        <authorList>
            <person name="Wiegand S."/>
            <person name="Jogler M."/>
            <person name="Boedeker C."/>
            <person name="Pinto D."/>
            <person name="Vollmers J."/>
            <person name="Rivas-Marin E."/>
            <person name="Kohn T."/>
            <person name="Peeters S.H."/>
            <person name="Heuer A."/>
            <person name="Rast P."/>
            <person name="Oberbeckmann S."/>
            <person name="Bunk B."/>
            <person name="Jeske O."/>
            <person name="Meyerdierks A."/>
            <person name="Storesund J.E."/>
            <person name="Kallscheuer N."/>
            <person name="Luecker S."/>
            <person name="Lage O.M."/>
            <person name="Pohl T."/>
            <person name="Merkel B.J."/>
            <person name="Hornburger P."/>
            <person name="Mueller R.-W."/>
            <person name="Bruemmer F."/>
            <person name="Labrenz M."/>
            <person name="Spormann A.M."/>
            <person name="Op den Camp H."/>
            <person name="Overmann J."/>
            <person name="Amann R."/>
            <person name="Jetten M.S.M."/>
            <person name="Mascher T."/>
            <person name="Medema M.H."/>
            <person name="Devos D.P."/>
            <person name="Kaster A.-K."/>
            <person name="Ovreas L."/>
            <person name="Rohde M."/>
            <person name="Galperin M.Y."/>
            <person name="Jogler C."/>
        </authorList>
    </citation>
    <scope>NUCLEOTIDE SEQUENCE [LARGE SCALE GENOMIC DNA]</scope>
    <source>
        <strain evidence="15 16">V22</strain>
    </source>
</reference>
<evidence type="ECO:0000259" key="12">
    <source>
        <dbReference type="Pfam" id="PF01225"/>
    </source>
</evidence>
<accession>A0A517TAA6</accession>
<keyword evidence="7 10" id="KW-0573">Peptidoglycan synthesis</keyword>
<dbReference type="InterPro" id="IPR035911">
    <property type="entry name" value="MurE/MurF_N"/>
</dbReference>
<feature type="domain" description="Mur ligase N-terminal catalytic" evidence="12">
    <location>
        <begin position="32"/>
        <end position="75"/>
    </location>
</feature>
<evidence type="ECO:0000256" key="8">
    <source>
        <dbReference type="ARBA" id="ARBA00023306"/>
    </source>
</evidence>
<dbReference type="NCBIfam" id="TIGR01143">
    <property type="entry name" value="murF"/>
    <property type="match status" value="1"/>
</dbReference>
<dbReference type="InterPro" id="IPR051046">
    <property type="entry name" value="MurCDEF_CellWall_CoF430Synth"/>
</dbReference>
<dbReference type="SUPFAM" id="SSF53623">
    <property type="entry name" value="MurD-like peptide ligases, catalytic domain"/>
    <property type="match status" value="1"/>
</dbReference>
<sequence length="473" mass="50125">MMEQITLAEIATAAAGKLPKRSHPGLIGFGSVSTDSRTIQPGELFWAIRGENYDGHKFIADAIRRGAAAVVSQEPMPFCPVPAIEVADSSQSLLNFSGWYRKLLDAVVIGVTGSAGKTTTRELIHAAMSTHALGAQSQGNFNNLYGVAQTLLSLDRHHAHAVVELGTSAPGEIASLASAVSPEIGIVTSIGPAHLAELKDTKSVAKEKGDLLRAVPSTGRCFVFSDTPHFEELTSGVQAEVITIGSDSNATVYANAIKFDGESLHVIVDGAAYHISASGPHYWKSLAIAVVTARSLGVSVDEIREGLSHFEPLAGRGQIVRRLPWTVIDDTYNANPVSVKAAIDSLAARSVSGKRVLVLGDMLDLGESASQLHFMTGAYAAQQGIDLLIGYGDEAGHLAQGCGLKGKDARCPAVCRDLDEVMSELEQHLSPGDVVWVKGSRGMKMERVIERLDQLAEGSVEPHVTPFPLRIAA</sequence>
<evidence type="ECO:0000256" key="11">
    <source>
        <dbReference type="RuleBase" id="RU004136"/>
    </source>
</evidence>
<comment type="subcellular location">
    <subcellularLocation>
        <location evidence="10 11">Cytoplasm</location>
    </subcellularLocation>
</comment>
<comment type="catalytic activity">
    <reaction evidence="10 11">
        <text>D-alanyl-D-alanine + UDP-N-acetyl-alpha-D-muramoyl-L-alanyl-gamma-D-glutamyl-meso-2,6-diaminopimelate + ATP = UDP-N-acetyl-alpha-D-muramoyl-L-alanyl-gamma-D-glutamyl-meso-2,6-diaminopimeloyl-D-alanyl-D-alanine + ADP + phosphate + H(+)</text>
        <dbReference type="Rhea" id="RHEA:28374"/>
        <dbReference type="ChEBI" id="CHEBI:15378"/>
        <dbReference type="ChEBI" id="CHEBI:30616"/>
        <dbReference type="ChEBI" id="CHEBI:43474"/>
        <dbReference type="ChEBI" id="CHEBI:57822"/>
        <dbReference type="ChEBI" id="CHEBI:61386"/>
        <dbReference type="ChEBI" id="CHEBI:83905"/>
        <dbReference type="ChEBI" id="CHEBI:456216"/>
        <dbReference type="EC" id="6.3.2.10"/>
    </reaction>
</comment>
<keyword evidence="8 10" id="KW-0131">Cell cycle</keyword>
<evidence type="ECO:0000256" key="7">
    <source>
        <dbReference type="ARBA" id="ARBA00022984"/>
    </source>
</evidence>
<dbReference type="GO" id="GO:0009252">
    <property type="term" value="P:peptidoglycan biosynthetic process"/>
    <property type="evidence" value="ECO:0007669"/>
    <property type="project" value="UniProtKB-UniRule"/>
</dbReference>
<dbReference type="SUPFAM" id="SSF53244">
    <property type="entry name" value="MurD-like peptide ligases, peptide-binding domain"/>
    <property type="match status" value="1"/>
</dbReference>
<evidence type="ECO:0000256" key="10">
    <source>
        <dbReference type="HAMAP-Rule" id="MF_02019"/>
    </source>
</evidence>
<dbReference type="GO" id="GO:0008766">
    <property type="term" value="F:UDP-N-acetylmuramoylalanyl-D-glutamyl-2,6-diaminopimelate-D-alanyl-D-alanine ligase activity"/>
    <property type="evidence" value="ECO:0007669"/>
    <property type="project" value="RHEA"/>
</dbReference>
<dbReference type="InterPro" id="IPR013221">
    <property type="entry name" value="Mur_ligase_cen"/>
</dbReference>
<name>A0A517TAA6_9PLAN</name>
<dbReference type="Pfam" id="PF02875">
    <property type="entry name" value="Mur_ligase_C"/>
    <property type="match status" value="1"/>
</dbReference>
<dbReference type="PANTHER" id="PTHR43024:SF1">
    <property type="entry name" value="UDP-N-ACETYLMURAMOYL-TRIPEPTIDE--D-ALANYL-D-ALANINE LIGASE"/>
    <property type="match status" value="1"/>
</dbReference>
<dbReference type="InterPro" id="IPR000713">
    <property type="entry name" value="Mur_ligase_N"/>
</dbReference>
<feature type="binding site" evidence="10">
    <location>
        <begin position="113"/>
        <end position="119"/>
    </location>
    <ligand>
        <name>ATP</name>
        <dbReference type="ChEBI" id="CHEBI:30616"/>
    </ligand>
</feature>
<evidence type="ECO:0000256" key="4">
    <source>
        <dbReference type="ARBA" id="ARBA00022741"/>
    </source>
</evidence>
<dbReference type="InterPro" id="IPR036615">
    <property type="entry name" value="Mur_ligase_C_dom_sf"/>
</dbReference>
<evidence type="ECO:0000313" key="15">
    <source>
        <dbReference type="EMBL" id="QDT65305.1"/>
    </source>
</evidence>
<dbReference type="RefSeq" id="WP_197439582.1">
    <property type="nucleotide sequence ID" value="NZ_CP036316.1"/>
</dbReference>
<dbReference type="AlphaFoldDB" id="A0A517TAA6"/>
<dbReference type="Pfam" id="PF01225">
    <property type="entry name" value="Mur_ligase"/>
    <property type="match status" value="1"/>
</dbReference>
<dbReference type="InterPro" id="IPR004101">
    <property type="entry name" value="Mur_ligase_C"/>
</dbReference>
<dbReference type="HAMAP" id="MF_02019">
    <property type="entry name" value="MurF"/>
    <property type="match status" value="1"/>
</dbReference>
<evidence type="ECO:0000256" key="5">
    <source>
        <dbReference type="ARBA" id="ARBA00022840"/>
    </source>
</evidence>
<dbReference type="GO" id="GO:0071555">
    <property type="term" value="P:cell wall organization"/>
    <property type="evidence" value="ECO:0007669"/>
    <property type="project" value="UniProtKB-KW"/>
</dbReference>
<keyword evidence="2 10" id="KW-0436">Ligase</keyword>
<gene>
    <name evidence="10 15" type="primary">murF</name>
    <name evidence="15" type="ORF">V22_25530</name>
</gene>
<dbReference type="Pfam" id="PF08245">
    <property type="entry name" value="Mur_ligase_M"/>
    <property type="match status" value="1"/>
</dbReference>
<dbReference type="Proteomes" id="UP000319976">
    <property type="component" value="Chromosome"/>
</dbReference>
<evidence type="ECO:0000259" key="13">
    <source>
        <dbReference type="Pfam" id="PF02875"/>
    </source>
</evidence>
<proteinExistence type="inferred from homology"/>
<organism evidence="15 16">
    <name type="scientific">Calycomorphotria hydatis</name>
    <dbReference type="NCBI Taxonomy" id="2528027"/>
    <lineage>
        <taxon>Bacteria</taxon>
        <taxon>Pseudomonadati</taxon>
        <taxon>Planctomycetota</taxon>
        <taxon>Planctomycetia</taxon>
        <taxon>Planctomycetales</taxon>
        <taxon>Planctomycetaceae</taxon>
        <taxon>Calycomorphotria</taxon>
    </lineage>
</organism>
<keyword evidence="5 10" id="KW-0067">ATP-binding</keyword>
<evidence type="ECO:0000256" key="6">
    <source>
        <dbReference type="ARBA" id="ARBA00022960"/>
    </source>
</evidence>
<keyword evidence="4 10" id="KW-0547">Nucleotide-binding</keyword>
<dbReference type="GO" id="GO:0047480">
    <property type="term" value="F:UDP-N-acetylmuramoyl-tripeptide-D-alanyl-D-alanine ligase activity"/>
    <property type="evidence" value="ECO:0007669"/>
    <property type="project" value="UniProtKB-UniRule"/>
</dbReference>
<dbReference type="EC" id="6.3.2.10" evidence="10 11"/>
<comment type="similarity">
    <text evidence="10">Belongs to the MurCDEF family. MurF subfamily.</text>
</comment>
<evidence type="ECO:0000256" key="9">
    <source>
        <dbReference type="ARBA" id="ARBA00023316"/>
    </source>
</evidence>
<dbReference type="GO" id="GO:0005737">
    <property type="term" value="C:cytoplasm"/>
    <property type="evidence" value="ECO:0007669"/>
    <property type="project" value="UniProtKB-SubCell"/>
</dbReference>
<feature type="domain" description="Mur ligase C-terminal" evidence="13">
    <location>
        <begin position="315"/>
        <end position="441"/>
    </location>
</feature>
<protein>
    <recommendedName>
        <fullName evidence="10 11">UDP-N-acetylmuramoyl-tripeptide--D-alanyl-D-alanine ligase</fullName>
        <ecNumber evidence="10 11">6.3.2.10</ecNumber>
    </recommendedName>
    <alternativeName>
        <fullName evidence="10">D-alanyl-D-alanine-adding enzyme</fullName>
    </alternativeName>
</protein>
<evidence type="ECO:0000313" key="16">
    <source>
        <dbReference type="Proteomes" id="UP000319976"/>
    </source>
</evidence>
<evidence type="ECO:0000259" key="14">
    <source>
        <dbReference type="Pfam" id="PF08245"/>
    </source>
</evidence>
<keyword evidence="6 10" id="KW-0133">Cell shape</keyword>
<dbReference type="Gene3D" id="3.40.1190.10">
    <property type="entry name" value="Mur-like, catalytic domain"/>
    <property type="match status" value="1"/>
</dbReference>
<dbReference type="InterPro" id="IPR036565">
    <property type="entry name" value="Mur-like_cat_sf"/>
</dbReference>
<dbReference type="GO" id="GO:0008360">
    <property type="term" value="P:regulation of cell shape"/>
    <property type="evidence" value="ECO:0007669"/>
    <property type="project" value="UniProtKB-KW"/>
</dbReference>
<keyword evidence="1 10" id="KW-0963">Cytoplasm</keyword>
<dbReference type="PANTHER" id="PTHR43024">
    <property type="entry name" value="UDP-N-ACETYLMURAMOYL-TRIPEPTIDE--D-ALANYL-D-ALANINE LIGASE"/>
    <property type="match status" value="1"/>
</dbReference>
<dbReference type="SUPFAM" id="SSF63418">
    <property type="entry name" value="MurE/MurF N-terminal domain"/>
    <property type="match status" value="1"/>
</dbReference>
<dbReference type="GO" id="GO:0005524">
    <property type="term" value="F:ATP binding"/>
    <property type="evidence" value="ECO:0007669"/>
    <property type="project" value="UniProtKB-UniRule"/>
</dbReference>
<evidence type="ECO:0000256" key="2">
    <source>
        <dbReference type="ARBA" id="ARBA00022598"/>
    </source>
</evidence>
<dbReference type="InterPro" id="IPR005863">
    <property type="entry name" value="UDP-N-AcMur_synth"/>
</dbReference>
<keyword evidence="3 10" id="KW-0132">Cell division</keyword>
<feature type="domain" description="Mur ligase central" evidence="14">
    <location>
        <begin position="111"/>
        <end position="281"/>
    </location>
</feature>
<comment type="function">
    <text evidence="10 11">Involved in cell wall formation. Catalyzes the final step in the synthesis of UDP-N-acetylmuramoyl-pentapeptide, the precursor of murein.</text>
</comment>
<keyword evidence="16" id="KW-1185">Reference proteome</keyword>
<dbReference type="GO" id="GO:0051301">
    <property type="term" value="P:cell division"/>
    <property type="evidence" value="ECO:0007669"/>
    <property type="project" value="UniProtKB-KW"/>
</dbReference>
<dbReference type="EMBL" id="CP036316">
    <property type="protein sequence ID" value="QDT65305.1"/>
    <property type="molecule type" value="Genomic_DNA"/>
</dbReference>
<evidence type="ECO:0000256" key="3">
    <source>
        <dbReference type="ARBA" id="ARBA00022618"/>
    </source>
</evidence>
<comment type="pathway">
    <text evidence="10 11">Cell wall biogenesis; peptidoglycan biosynthesis.</text>
</comment>
<dbReference type="Gene3D" id="3.40.1390.10">
    <property type="entry name" value="MurE/MurF, N-terminal domain"/>
    <property type="match status" value="1"/>
</dbReference>
<dbReference type="KEGG" id="chya:V22_25530"/>
<dbReference type="UniPathway" id="UPA00219"/>
<keyword evidence="9 10" id="KW-0961">Cell wall biogenesis/degradation</keyword>
<evidence type="ECO:0000256" key="1">
    <source>
        <dbReference type="ARBA" id="ARBA00022490"/>
    </source>
</evidence>